<dbReference type="PROSITE" id="PS00036">
    <property type="entry name" value="BZIP_BASIC"/>
    <property type="match status" value="1"/>
</dbReference>
<dbReference type="InterPro" id="IPR004827">
    <property type="entry name" value="bZIP"/>
</dbReference>
<dbReference type="SMART" id="SM00338">
    <property type="entry name" value="BRLZ"/>
    <property type="match status" value="1"/>
</dbReference>
<feature type="compositionally biased region" description="Low complexity" evidence="1">
    <location>
        <begin position="69"/>
        <end position="86"/>
    </location>
</feature>
<protein>
    <recommendedName>
        <fullName evidence="2">BZIP domain-containing protein</fullName>
    </recommendedName>
</protein>
<feature type="compositionally biased region" description="Acidic residues" evidence="1">
    <location>
        <begin position="119"/>
        <end position="133"/>
    </location>
</feature>
<keyword evidence="4" id="KW-1185">Reference proteome</keyword>
<feature type="compositionally biased region" description="Gly residues" evidence="1">
    <location>
        <begin position="162"/>
        <end position="172"/>
    </location>
</feature>
<accession>A0ABQ6MGW5</accession>
<dbReference type="PROSITE" id="PS50217">
    <property type="entry name" value="BZIP"/>
    <property type="match status" value="1"/>
</dbReference>
<feature type="compositionally biased region" description="Polar residues" evidence="1">
    <location>
        <begin position="87"/>
        <end position="98"/>
    </location>
</feature>
<evidence type="ECO:0000259" key="2">
    <source>
        <dbReference type="PROSITE" id="PS50217"/>
    </source>
</evidence>
<dbReference type="Proteomes" id="UP001165060">
    <property type="component" value="Unassembled WGS sequence"/>
</dbReference>
<evidence type="ECO:0000256" key="1">
    <source>
        <dbReference type="SAM" id="MobiDB-lite"/>
    </source>
</evidence>
<reference evidence="3 4" key="1">
    <citation type="journal article" date="2023" name="Commun. Biol.">
        <title>Genome analysis of Parmales, the sister group of diatoms, reveals the evolutionary specialization of diatoms from phago-mixotrophs to photoautotrophs.</title>
        <authorList>
            <person name="Ban H."/>
            <person name="Sato S."/>
            <person name="Yoshikawa S."/>
            <person name="Yamada K."/>
            <person name="Nakamura Y."/>
            <person name="Ichinomiya M."/>
            <person name="Sato N."/>
            <person name="Blanc-Mathieu R."/>
            <person name="Endo H."/>
            <person name="Kuwata A."/>
            <person name="Ogata H."/>
        </authorList>
    </citation>
    <scope>NUCLEOTIDE SEQUENCE [LARGE SCALE GENOMIC DNA]</scope>
</reference>
<organism evidence="3 4">
    <name type="scientific">Tetraparma gracilis</name>
    <dbReference type="NCBI Taxonomy" id="2962635"/>
    <lineage>
        <taxon>Eukaryota</taxon>
        <taxon>Sar</taxon>
        <taxon>Stramenopiles</taxon>
        <taxon>Ochrophyta</taxon>
        <taxon>Bolidophyceae</taxon>
        <taxon>Parmales</taxon>
        <taxon>Triparmaceae</taxon>
        <taxon>Tetraparma</taxon>
    </lineage>
</organism>
<gene>
    <name evidence="3" type="ORF">TeGR_g14782</name>
</gene>
<feature type="non-terminal residue" evidence="3">
    <location>
        <position position="1"/>
    </location>
</feature>
<name>A0ABQ6MGW5_9STRA</name>
<evidence type="ECO:0000313" key="4">
    <source>
        <dbReference type="Proteomes" id="UP001165060"/>
    </source>
</evidence>
<feature type="domain" description="BZIP" evidence="2">
    <location>
        <begin position="232"/>
        <end position="283"/>
    </location>
</feature>
<comment type="caution">
    <text evidence="3">The sequence shown here is derived from an EMBL/GenBank/DDBJ whole genome shotgun (WGS) entry which is preliminary data.</text>
</comment>
<sequence>PPPPPLLLHGSTEGLNAFLLDGDLFDFAEPAPAAAGCAGAAPEEGAKNRTDASPAPLGSPAPLPMSTVSLPSASSSPSPLPRSGGSVASSLSDGPSAQGSPLSLSPPTSPGSGGGEGYMELDELDELDLDALGEDALGGDALGGDALGELEEGGEEGEEEGGSAGLGAGPGSGSASQPALPSGTPGGPVDLSHLDLTTPPPLSAIPPGCTPALAALEAQLLLHANDPRDSREEKRAKRLVRNRLAAQAHRERKRVALEATAEALRREREESGRLRDALNTLRRAYGRSNVDPILQRRHPKVLASLPETPPPAPPPKRKRRPGDASAGPYKASKFQVLAAASLGVMCFVGAALSSGSPAGKRGARGARDEPKEVLHVLLPTRSIHPAVVAQEAAGGWWEGEFDGGDLEEGEIVDESWTELTCQVLSARTVFDVGFLLWFPRCRLERMSNESRLSRMTEFTPAQTTIIRNPIMTITGSDPIL</sequence>
<dbReference type="EMBL" id="BRYB01000243">
    <property type="protein sequence ID" value="GMI26064.1"/>
    <property type="molecule type" value="Genomic_DNA"/>
</dbReference>
<proteinExistence type="predicted"/>
<evidence type="ECO:0000313" key="3">
    <source>
        <dbReference type="EMBL" id="GMI26064.1"/>
    </source>
</evidence>
<feature type="region of interest" description="Disordered" evidence="1">
    <location>
        <begin position="289"/>
        <end position="327"/>
    </location>
</feature>
<feature type="region of interest" description="Disordered" evidence="1">
    <location>
        <begin position="33"/>
        <end position="201"/>
    </location>
</feature>
<feature type="compositionally biased region" description="Acidic residues" evidence="1">
    <location>
        <begin position="148"/>
        <end position="161"/>
    </location>
</feature>
<dbReference type="CDD" id="cd14686">
    <property type="entry name" value="bZIP"/>
    <property type="match status" value="1"/>
</dbReference>
<feature type="compositionally biased region" description="Low complexity" evidence="1">
    <location>
        <begin position="33"/>
        <end position="43"/>
    </location>
</feature>